<dbReference type="GO" id="GO:0003677">
    <property type="term" value="F:DNA binding"/>
    <property type="evidence" value="ECO:0007669"/>
    <property type="project" value="InterPro"/>
</dbReference>
<evidence type="ECO:0000313" key="2">
    <source>
        <dbReference type="EMBL" id="MBZ0158987.1"/>
    </source>
</evidence>
<dbReference type="PROSITE" id="PS50943">
    <property type="entry name" value="HTH_CROC1"/>
    <property type="match status" value="1"/>
</dbReference>
<reference evidence="2 3" key="1">
    <citation type="journal article" date="2021" name="bioRxiv">
        <title>Unraveling nitrogen, sulfur and carbon metabolic pathways and microbial community transcriptional responses to substrate deprivation and toxicity stresses in a bioreactor mimicking anoxic brackish coastal sediment conditions.</title>
        <authorList>
            <person name="Martins P.D."/>
            <person name="Echeveste M.J."/>
            <person name="Arshad A."/>
            <person name="Kurth J."/>
            <person name="Ouboter H."/>
            <person name="Jetten M.S.M."/>
            <person name="Welte C.U."/>
        </authorList>
    </citation>
    <scope>NUCLEOTIDE SEQUENCE [LARGE SCALE GENOMIC DNA]</scope>
    <source>
        <strain evidence="2">MAG_38</strain>
    </source>
</reference>
<evidence type="ECO:0000259" key="1">
    <source>
        <dbReference type="PROSITE" id="PS50943"/>
    </source>
</evidence>
<dbReference type="Gene3D" id="1.10.260.40">
    <property type="entry name" value="lambda repressor-like DNA-binding domains"/>
    <property type="match status" value="1"/>
</dbReference>
<dbReference type="AlphaFoldDB" id="A0AAJ1AIY8"/>
<proteinExistence type="predicted"/>
<dbReference type="InterPro" id="IPR010982">
    <property type="entry name" value="Lambda_DNA-bd_dom_sf"/>
</dbReference>
<sequence length="158" mass="17719">MYGSLTFPRPCVPPSGYPAHPRSLGEHLRKRRLDLGLFQNQVANQLGVDEMTVVYWEKARIKPSVRQLPKLVTFLGYVPFECPPDPLGRLRYCKLIHGLSYGDLARALGTDDSVVTGWLAWKHRPSPRSVERIDAFLRTKALPAPPAQPTADSWCGDP</sequence>
<organism evidence="2 3">
    <name type="scientific">Candidatus Methylomirabilis tolerans</name>
    <dbReference type="NCBI Taxonomy" id="3123416"/>
    <lineage>
        <taxon>Bacteria</taxon>
        <taxon>Candidatus Methylomirabilota</taxon>
        <taxon>Candidatus Methylomirabilia</taxon>
        <taxon>Candidatus Methylomirabilales</taxon>
        <taxon>Candidatus Methylomirabilaceae</taxon>
        <taxon>Candidatus Methylomirabilis</taxon>
    </lineage>
</organism>
<protein>
    <submittedName>
        <fullName evidence="2">Helix-turn-helix domain-containing protein</fullName>
    </submittedName>
</protein>
<dbReference type="InterPro" id="IPR001387">
    <property type="entry name" value="Cro/C1-type_HTH"/>
</dbReference>
<gene>
    <name evidence="2" type="ORF">K8G79_02390</name>
</gene>
<comment type="caution">
    <text evidence="2">The sequence shown here is derived from an EMBL/GenBank/DDBJ whole genome shotgun (WGS) entry which is preliminary data.</text>
</comment>
<dbReference type="SUPFAM" id="SSF47413">
    <property type="entry name" value="lambda repressor-like DNA-binding domains"/>
    <property type="match status" value="1"/>
</dbReference>
<accession>A0AAJ1AIY8</accession>
<feature type="domain" description="HTH cro/C1-type" evidence="1">
    <location>
        <begin position="28"/>
        <end position="87"/>
    </location>
</feature>
<dbReference type="EMBL" id="JAIOIU010000029">
    <property type="protein sequence ID" value="MBZ0158987.1"/>
    <property type="molecule type" value="Genomic_DNA"/>
</dbReference>
<dbReference type="Pfam" id="PF13560">
    <property type="entry name" value="HTH_31"/>
    <property type="match status" value="1"/>
</dbReference>
<dbReference type="Proteomes" id="UP001197609">
    <property type="component" value="Unassembled WGS sequence"/>
</dbReference>
<dbReference type="CDD" id="cd00093">
    <property type="entry name" value="HTH_XRE"/>
    <property type="match status" value="2"/>
</dbReference>
<dbReference type="SMART" id="SM00530">
    <property type="entry name" value="HTH_XRE"/>
    <property type="match status" value="2"/>
</dbReference>
<name>A0AAJ1AIY8_9BACT</name>
<evidence type="ECO:0000313" key="3">
    <source>
        <dbReference type="Proteomes" id="UP001197609"/>
    </source>
</evidence>